<dbReference type="AlphaFoldDB" id="A0A926NEJ3"/>
<organism evidence="4 5">
    <name type="scientific">Metabacillus arenae</name>
    <dbReference type="NCBI Taxonomy" id="2771434"/>
    <lineage>
        <taxon>Bacteria</taxon>
        <taxon>Bacillati</taxon>
        <taxon>Bacillota</taxon>
        <taxon>Bacilli</taxon>
        <taxon>Bacillales</taxon>
        <taxon>Bacillaceae</taxon>
        <taxon>Metabacillus</taxon>
    </lineage>
</organism>
<dbReference type="InterPro" id="IPR045078">
    <property type="entry name" value="TST/MPST-like"/>
</dbReference>
<reference evidence="4" key="1">
    <citation type="submission" date="2020-09" db="EMBL/GenBank/DDBJ databases">
        <title>A novel bacterium of genus Bacillus, isolated from South China Sea.</title>
        <authorList>
            <person name="Huang H."/>
            <person name="Mo K."/>
            <person name="Hu Y."/>
        </authorList>
    </citation>
    <scope>NUCLEOTIDE SEQUENCE</scope>
    <source>
        <strain evidence="4">IB182487</strain>
    </source>
</reference>
<feature type="domain" description="Rhodanese" evidence="3">
    <location>
        <begin position="167"/>
        <end position="277"/>
    </location>
</feature>
<dbReference type="PROSITE" id="PS00380">
    <property type="entry name" value="RHODANESE_1"/>
    <property type="match status" value="1"/>
</dbReference>
<dbReference type="InterPro" id="IPR036873">
    <property type="entry name" value="Rhodanese-like_dom_sf"/>
</dbReference>
<gene>
    <name evidence="4" type="ORF">IC621_03965</name>
</gene>
<keyword evidence="5" id="KW-1185">Reference proteome</keyword>
<dbReference type="PROSITE" id="PS50206">
    <property type="entry name" value="RHODANESE_3"/>
    <property type="match status" value="2"/>
</dbReference>
<dbReference type="SUPFAM" id="SSF52821">
    <property type="entry name" value="Rhodanese/Cell cycle control phosphatase"/>
    <property type="match status" value="2"/>
</dbReference>
<evidence type="ECO:0000259" key="3">
    <source>
        <dbReference type="PROSITE" id="PS50206"/>
    </source>
</evidence>
<dbReference type="PANTHER" id="PTHR11364:SF27">
    <property type="entry name" value="SULFURTRANSFERASE"/>
    <property type="match status" value="1"/>
</dbReference>
<evidence type="ECO:0000256" key="2">
    <source>
        <dbReference type="ARBA" id="ARBA00022737"/>
    </source>
</evidence>
<dbReference type="EMBL" id="JACXAI010000003">
    <property type="protein sequence ID" value="MBD1379380.1"/>
    <property type="molecule type" value="Genomic_DNA"/>
</dbReference>
<accession>A0A926NEJ3</accession>
<dbReference type="Proteomes" id="UP000626844">
    <property type="component" value="Unassembled WGS sequence"/>
</dbReference>
<dbReference type="InterPro" id="IPR001763">
    <property type="entry name" value="Rhodanese-like_dom"/>
</dbReference>
<proteinExistence type="predicted"/>
<dbReference type="Gene3D" id="3.40.250.10">
    <property type="entry name" value="Rhodanese-like domain"/>
    <property type="match status" value="2"/>
</dbReference>
<dbReference type="CDD" id="cd01448">
    <property type="entry name" value="TST_Repeat_1"/>
    <property type="match status" value="1"/>
</dbReference>
<evidence type="ECO:0000256" key="1">
    <source>
        <dbReference type="ARBA" id="ARBA00022679"/>
    </source>
</evidence>
<protein>
    <submittedName>
        <fullName evidence="4">Sulfurtransferase</fullName>
    </submittedName>
</protein>
<name>A0A926NEJ3_9BACI</name>
<dbReference type="PANTHER" id="PTHR11364">
    <property type="entry name" value="THIOSULFATE SULFERTANSFERASE"/>
    <property type="match status" value="1"/>
</dbReference>
<feature type="domain" description="Rhodanese" evidence="3">
    <location>
        <begin position="17"/>
        <end position="136"/>
    </location>
</feature>
<dbReference type="SMART" id="SM00450">
    <property type="entry name" value="RHOD"/>
    <property type="match status" value="2"/>
</dbReference>
<dbReference type="RefSeq" id="WP_191155960.1">
    <property type="nucleotide sequence ID" value="NZ_JACXAI010000003.1"/>
</dbReference>
<keyword evidence="2" id="KW-0677">Repeat</keyword>
<dbReference type="CDD" id="cd01449">
    <property type="entry name" value="TST_Repeat_2"/>
    <property type="match status" value="1"/>
</dbReference>
<evidence type="ECO:0000313" key="5">
    <source>
        <dbReference type="Proteomes" id="UP000626844"/>
    </source>
</evidence>
<dbReference type="GO" id="GO:0004792">
    <property type="term" value="F:thiosulfate-cyanide sulfurtransferase activity"/>
    <property type="evidence" value="ECO:0007669"/>
    <property type="project" value="InterPro"/>
</dbReference>
<keyword evidence="1" id="KW-0808">Transferase</keyword>
<comment type="caution">
    <text evidence="4">The sequence shown here is derived from an EMBL/GenBank/DDBJ whole genome shotgun (WGS) entry which is preliminary data.</text>
</comment>
<evidence type="ECO:0000313" key="4">
    <source>
        <dbReference type="EMBL" id="MBD1379380.1"/>
    </source>
</evidence>
<dbReference type="Pfam" id="PF00581">
    <property type="entry name" value="Rhodanese"/>
    <property type="match status" value="2"/>
</dbReference>
<dbReference type="InterPro" id="IPR001307">
    <property type="entry name" value="Thiosulphate_STrfase_CS"/>
</dbReference>
<sequence length="286" mass="32338">MQYIVSTDWLAFEIERNNKKLVIVDTQFNLNDPEEGYNQYLKGHLPGAVYVDLEKHLSTPIDKHGGRHPLPDKDILAKKLGELGISNDSKVVIYDDQGGMIASRLWWLLNYIGISDAAVLDGGLKKWISENKTVTKVVPNPSPKTLLPQLNNNWKWVDHLEVKTKLNHKDTILIDARENPRYLGEMEPIDPVAGHIPGAKNYFWKDILNEEGSWREKKELIAHFSKIPLSKEVIVYCGSGVSACPNILALKEAGYSNVKLYAGSWSDWISHANYPVAVGNERELDR</sequence>